<comment type="caution">
    <text evidence="1">The sequence shown here is derived from an EMBL/GenBank/DDBJ whole genome shotgun (WGS) entry which is preliminary data.</text>
</comment>
<reference evidence="1" key="1">
    <citation type="submission" date="2019-08" db="EMBL/GenBank/DDBJ databases">
        <authorList>
            <person name="Kucharzyk K."/>
            <person name="Murdoch R.W."/>
            <person name="Higgins S."/>
            <person name="Loffler F."/>
        </authorList>
    </citation>
    <scope>NUCLEOTIDE SEQUENCE</scope>
</reference>
<organism evidence="1">
    <name type="scientific">bioreactor metagenome</name>
    <dbReference type="NCBI Taxonomy" id="1076179"/>
    <lineage>
        <taxon>unclassified sequences</taxon>
        <taxon>metagenomes</taxon>
        <taxon>ecological metagenomes</taxon>
    </lineage>
</organism>
<dbReference type="EMBL" id="VSSQ01060057">
    <property type="protein sequence ID" value="MPN13555.1"/>
    <property type="molecule type" value="Genomic_DNA"/>
</dbReference>
<gene>
    <name evidence="1" type="ORF">SDC9_160876</name>
</gene>
<name>A0A645FGM3_9ZZZZ</name>
<sequence>MWDPTRWIAAPYWLHTSGNPPLSFKINRMKTPSVVQLLADSRNNSGTQNHTYRHNALGSTSEPYIHFRHTGTANIWHADGHAARSTPGSYIANFMTSALPTIPGEIRCYDAPGNNVKIK</sequence>
<accession>A0A645FGM3</accession>
<proteinExistence type="predicted"/>
<dbReference type="AlphaFoldDB" id="A0A645FGM3"/>
<evidence type="ECO:0000313" key="1">
    <source>
        <dbReference type="EMBL" id="MPN13555.1"/>
    </source>
</evidence>
<protein>
    <submittedName>
        <fullName evidence="1">Uncharacterized protein</fullName>
    </submittedName>
</protein>